<dbReference type="Pfam" id="PF13306">
    <property type="entry name" value="LRR_5"/>
    <property type="match status" value="3"/>
</dbReference>
<gene>
    <name evidence="1" type="ORF">AAAT34_11980</name>
</gene>
<dbReference type="Proteomes" id="UP001487296">
    <property type="component" value="Unassembled WGS sequence"/>
</dbReference>
<organism evidence="1 2">
    <name type="scientific">Hallella faecis</name>
    <dbReference type="NCBI Taxonomy" id="2841596"/>
    <lineage>
        <taxon>Bacteria</taxon>
        <taxon>Pseudomonadati</taxon>
        <taxon>Bacteroidota</taxon>
        <taxon>Bacteroidia</taxon>
        <taxon>Bacteroidales</taxon>
        <taxon>Prevotellaceae</taxon>
        <taxon>Hallella</taxon>
    </lineage>
</organism>
<comment type="caution">
    <text evidence="1">The sequence shown here is derived from an EMBL/GenBank/DDBJ whole genome shotgun (WGS) entry which is preliminary data.</text>
</comment>
<sequence>MDLTLGYGQYNRQPLFIGNPIQRLYLGRNLKEKTMTSNIGYSISPFMDQTELTNVTIGNNVKIIGPYLFSGCSSLSEINTPNSLEQIGNGAFEGCTNLPIIDNIQYAGKCAVRVVDKNLDSYNIANDTKFILSACFSGCVNLKKIDLPNSIIYWGDYVFEGCTNLKEITIPDKVETIAKKMFSGCEELENISIPSNIKIINSDAFSGCKSLKEIVIPRNVVRIEDNAFYGCYSLKEVVLEDCSNSIGMGTNGYDKKSLFYDCPLEKVYIGRNMASSYWVGNRNDYLPFYGKETIKELTIGSDVTNLKAYSFYGCNAIEDITVKHDIPIMLENYTFSSELYSKCRLNVPANSVSLYSSANIWQYSVNSNVIV</sequence>
<reference evidence="1 2" key="1">
    <citation type="submission" date="2024-04" db="EMBL/GenBank/DDBJ databases">
        <title>Human intestinal bacterial collection.</title>
        <authorList>
            <person name="Pauvert C."/>
            <person name="Hitch T.C.A."/>
            <person name="Clavel T."/>
        </authorList>
    </citation>
    <scope>NUCLEOTIDE SEQUENCE [LARGE SCALE GENOMIC DNA]</scope>
    <source>
        <strain evidence="1 2">CLA-AA-H145</strain>
    </source>
</reference>
<proteinExistence type="predicted"/>
<dbReference type="PANTHER" id="PTHR45661:SF3">
    <property type="entry name" value="IG-LIKE DOMAIN-CONTAINING PROTEIN"/>
    <property type="match status" value="1"/>
</dbReference>
<protein>
    <submittedName>
        <fullName evidence="1">Leucine-rich repeat domain-containing protein</fullName>
    </submittedName>
</protein>
<accession>A0ABV1FTM3</accession>
<dbReference type="SUPFAM" id="SSF52058">
    <property type="entry name" value="L domain-like"/>
    <property type="match status" value="1"/>
</dbReference>
<evidence type="ECO:0000313" key="2">
    <source>
        <dbReference type="Proteomes" id="UP001487296"/>
    </source>
</evidence>
<dbReference type="InterPro" id="IPR053139">
    <property type="entry name" value="Surface_bspA-like"/>
</dbReference>
<dbReference type="Gene3D" id="3.80.10.10">
    <property type="entry name" value="Ribonuclease Inhibitor"/>
    <property type="match status" value="1"/>
</dbReference>
<keyword evidence="2" id="KW-1185">Reference proteome</keyword>
<dbReference type="EMBL" id="JBBNFP010000076">
    <property type="protein sequence ID" value="MEQ2487754.1"/>
    <property type="molecule type" value="Genomic_DNA"/>
</dbReference>
<dbReference type="InterPro" id="IPR032675">
    <property type="entry name" value="LRR_dom_sf"/>
</dbReference>
<dbReference type="PANTHER" id="PTHR45661">
    <property type="entry name" value="SURFACE ANTIGEN"/>
    <property type="match status" value="1"/>
</dbReference>
<name>A0ABV1FTM3_9BACT</name>
<dbReference type="Gene3D" id="3.40.50.12480">
    <property type="match status" value="2"/>
</dbReference>
<evidence type="ECO:0000313" key="1">
    <source>
        <dbReference type="EMBL" id="MEQ2487754.1"/>
    </source>
</evidence>
<dbReference type="InterPro" id="IPR026906">
    <property type="entry name" value="LRR_5"/>
</dbReference>